<dbReference type="GO" id="GO:0005524">
    <property type="term" value="F:ATP binding"/>
    <property type="evidence" value="ECO:0007669"/>
    <property type="project" value="UniProtKB-KW"/>
</dbReference>
<keyword evidence="4" id="KW-0808">Transferase</keyword>
<organism evidence="10 11">
    <name type="scientific">Clostridium innocuum</name>
    <dbReference type="NCBI Taxonomy" id="1522"/>
    <lineage>
        <taxon>Bacteria</taxon>
        <taxon>Bacillati</taxon>
        <taxon>Bacillota</taxon>
        <taxon>Clostridia</taxon>
        <taxon>Eubacteriales</taxon>
        <taxon>Clostridiaceae</taxon>
        <taxon>Clostridium</taxon>
    </lineage>
</organism>
<dbReference type="Proteomes" id="UP000260025">
    <property type="component" value="Unassembled WGS sequence"/>
</dbReference>
<evidence type="ECO:0000256" key="3">
    <source>
        <dbReference type="ARBA" id="ARBA00022643"/>
    </source>
</evidence>
<dbReference type="Gene3D" id="2.40.30.30">
    <property type="entry name" value="Riboflavin kinase-like"/>
    <property type="match status" value="1"/>
</dbReference>
<dbReference type="SUPFAM" id="SSF82114">
    <property type="entry name" value="Riboflavin kinase-like"/>
    <property type="match status" value="1"/>
</dbReference>
<name>A0A3E2VFY2_CLOIN</name>
<dbReference type="Proteomes" id="UP000503330">
    <property type="component" value="Chromosome"/>
</dbReference>
<evidence type="ECO:0000256" key="4">
    <source>
        <dbReference type="ARBA" id="ARBA00022679"/>
    </source>
</evidence>
<keyword evidence="6" id="KW-0067">ATP-binding</keyword>
<accession>A0A3E2VFY2</accession>
<dbReference type="GO" id="GO:0003677">
    <property type="term" value="F:DNA binding"/>
    <property type="evidence" value="ECO:0007669"/>
    <property type="project" value="InterPro"/>
</dbReference>
<reference evidence="9 12" key="2">
    <citation type="submission" date="2020-02" db="EMBL/GenBank/DDBJ databases">
        <authorList>
            <person name="Kociolek L.K."/>
            <person name="Ozer E.A."/>
        </authorList>
    </citation>
    <scope>NUCLEOTIDE SEQUENCE [LARGE SCALE GENOMIC DNA]</scope>
    <source>
        <strain evidence="9 12">ATCC 14501</strain>
    </source>
</reference>
<evidence type="ECO:0000313" key="10">
    <source>
        <dbReference type="EMBL" id="RGC09542.1"/>
    </source>
</evidence>
<dbReference type="GO" id="GO:0008531">
    <property type="term" value="F:riboflavin kinase activity"/>
    <property type="evidence" value="ECO:0007669"/>
    <property type="project" value="UniProtKB-EC"/>
</dbReference>
<dbReference type="GO" id="GO:0009231">
    <property type="term" value="P:riboflavin biosynthetic process"/>
    <property type="evidence" value="ECO:0007669"/>
    <property type="project" value="InterPro"/>
</dbReference>
<keyword evidence="3" id="KW-0288">FMN</keyword>
<dbReference type="InterPro" id="IPR023465">
    <property type="entry name" value="Riboflavin_kinase_dom_sf"/>
</dbReference>
<feature type="domain" description="Riboflavin kinase" evidence="8">
    <location>
        <begin position="21"/>
        <end position="137"/>
    </location>
</feature>
<dbReference type="EMBL" id="CP048838">
    <property type="protein sequence ID" value="QJA03266.1"/>
    <property type="molecule type" value="Genomic_DNA"/>
</dbReference>
<comment type="catalytic activity">
    <reaction evidence="7">
        <text>riboflavin + ATP = FMN + ADP + H(+)</text>
        <dbReference type="Rhea" id="RHEA:14357"/>
        <dbReference type="ChEBI" id="CHEBI:15378"/>
        <dbReference type="ChEBI" id="CHEBI:30616"/>
        <dbReference type="ChEBI" id="CHEBI:57986"/>
        <dbReference type="ChEBI" id="CHEBI:58210"/>
        <dbReference type="ChEBI" id="CHEBI:456216"/>
        <dbReference type="EC" id="2.7.1.26"/>
    </reaction>
</comment>
<dbReference type="InterPro" id="IPR016032">
    <property type="entry name" value="Sig_transdc_resp-reg_C-effctor"/>
</dbReference>
<evidence type="ECO:0000313" key="12">
    <source>
        <dbReference type="Proteomes" id="UP000503330"/>
    </source>
</evidence>
<dbReference type="GO" id="GO:0006355">
    <property type="term" value="P:regulation of DNA-templated transcription"/>
    <property type="evidence" value="ECO:0007669"/>
    <property type="project" value="InterPro"/>
</dbReference>
<sequence>MLDFRIVSEIFSFYCQLKMVFPFYETSGIVVHGRRIGKLIGLPTANLKVEMDTDLPEPAVYISKVFLKEKTLYGITHIGARSTVDDSQEISFETHFEFIIRNIRTQNESTVVFQNPDSTKIRRIILSYRADQKRLFDRTEILGNKTACFRFFIDIRKHQVKLCNHKIILSAKEFDVLYLSYSNLDVAFMIKQIYEVVWHDSANGIYHAVKNTVF</sequence>
<keyword evidence="5" id="KW-0547">Nucleotide-binding</keyword>
<dbReference type="Gene3D" id="1.10.10.10">
    <property type="entry name" value="Winged helix-like DNA-binding domain superfamily/Winged helix DNA-binding domain"/>
    <property type="match status" value="1"/>
</dbReference>
<evidence type="ECO:0000313" key="9">
    <source>
        <dbReference type="EMBL" id="QJA03266.1"/>
    </source>
</evidence>
<keyword evidence="2" id="KW-0285">Flavoprotein</keyword>
<evidence type="ECO:0000256" key="1">
    <source>
        <dbReference type="ARBA" id="ARBA00012105"/>
    </source>
</evidence>
<dbReference type="InterPro" id="IPR036388">
    <property type="entry name" value="WH-like_DNA-bd_sf"/>
</dbReference>
<dbReference type="EC" id="2.7.1.26" evidence="1"/>
<evidence type="ECO:0000256" key="6">
    <source>
        <dbReference type="ARBA" id="ARBA00022840"/>
    </source>
</evidence>
<evidence type="ECO:0000313" key="11">
    <source>
        <dbReference type="Proteomes" id="UP000260025"/>
    </source>
</evidence>
<dbReference type="Pfam" id="PF01687">
    <property type="entry name" value="Flavokinase"/>
    <property type="match status" value="1"/>
</dbReference>
<dbReference type="AlphaFoldDB" id="A0A3E2VFY2"/>
<evidence type="ECO:0000256" key="5">
    <source>
        <dbReference type="ARBA" id="ARBA00022741"/>
    </source>
</evidence>
<dbReference type="SUPFAM" id="SSF46894">
    <property type="entry name" value="C-terminal effector domain of the bipartite response regulators"/>
    <property type="match status" value="1"/>
</dbReference>
<evidence type="ECO:0000256" key="2">
    <source>
        <dbReference type="ARBA" id="ARBA00022630"/>
    </source>
</evidence>
<proteinExistence type="predicted"/>
<dbReference type="SMART" id="SM00904">
    <property type="entry name" value="Flavokinase"/>
    <property type="match status" value="1"/>
</dbReference>
<evidence type="ECO:0000256" key="7">
    <source>
        <dbReference type="ARBA" id="ARBA00047880"/>
    </source>
</evidence>
<reference evidence="10 11" key="1">
    <citation type="submission" date="2018-08" db="EMBL/GenBank/DDBJ databases">
        <title>A genome reference for cultivated species of the human gut microbiota.</title>
        <authorList>
            <person name="Zou Y."/>
            <person name="Xue W."/>
            <person name="Luo G."/>
        </authorList>
    </citation>
    <scope>NUCLEOTIDE SEQUENCE [LARGE SCALE GENOMIC DNA]</scope>
    <source>
        <strain evidence="10 11">OF01-2LB</strain>
    </source>
</reference>
<protein>
    <recommendedName>
        <fullName evidence="1">riboflavin kinase</fullName>
        <ecNumber evidence="1">2.7.1.26</ecNumber>
    </recommendedName>
</protein>
<dbReference type="OrthoDB" id="9787103at2"/>
<dbReference type="InterPro" id="IPR015865">
    <property type="entry name" value="Riboflavin_kinase_bac/euk"/>
</dbReference>
<evidence type="ECO:0000259" key="8">
    <source>
        <dbReference type="SMART" id="SM00904"/>
    </source>
</evidence>
<gene>
    <name evidence="10" type="ORF">DXA38_20855</name>
    <name evidence="9" type="ORF">G4D54_12815</name>
</gene>
<dbReference type="EMBL" id="QVEV01000055">
    <property type="protein sequence ID" value="RGC09542.1"/>
    <property type="molecule type" value="Genomic_DNA"/>
</dbReference>